<evidence type="ECO:0000259" key="1">
    <source>
        <dbReference type="Pfam" id="PF02954"/>
    </source>
</evidence>
<accession>A0A949U128</accession>
<sequence length="33" mass="3845">MIEMLSNQGMTKTEIAKHLGISRTALWKKRKQD</sequence>
<gene>
    <name evidence="2" type="ORF">I6U48_16520</name>
</gene>
<dbReference type="Proteomes" id="UP000694308">
    <property type="component" value="Unassembled WGS sequence"/>
</dbReference>
<proteinExistence type="predicted"/>
<reference evidence="2" key="1">
    <citation type="submission" date="2020-12" db="EMBL/GenBank/DDBJ databases">
        <title>Clostridium thailandense sp. nov., a novel acetogenic bacterium isolated from peat land soil in Thailand.</title>
        <authorList>
            <person name="Chaikitkaew S."/>
            <person name="Birkeland N.K."/>
        </authorList>
    </citation>
    <scope>NUCLEOTIDE SEQUENCE</scope>
    <source>
        <strain evidence="2">PL3</strain>
    </source>
</reference>
<evidence type="ECO:0000313" key="2">
    <source>
        <dbReference type="EMBL" id="MBV7274498.1"/>
    </source>
</evidence>
<dbReference type="RefSeq" id="WP_218321565.1">
    <property type="nucleotide sequence ID" value="NZ_JAEEGC010000085.1"/>
</dbReference>
<dbReference type="GO" id="GO:0043565">
    <property type="term" value="F:sequence-specific DNA binding"/>
    <property type="evidence" value="ECO:0007669"/>
    <property type="project" value="InterPro"/>
</dbReference>
<dbReference type="AlphaFoldDB" id="A0A949U128"/>
<keyword evidence="3" id="KW-1185">Reference proteome</keyword>
<dbReference type="EMBL" id="JAEEGC010000085">
    <property type="protein sequence ID" value="MBV7274498.1"/>
    <property type="molecule type" value="Genomic_DNA"/>
</dbReference>
<protein>
    <submittedName>
        <fullName evidence="2">HTH domain-containing protein</fullName>
    </submittedName>
</protein>
<dbReference type="InterPro" id="IPR002197">
    <property type="entry name" value="HTH_Fis"/>
</dbReference>
<feature type="domain" description="DNA binding HTH" evidence="1">
    <location>
        <begin position="3"/>
        <end position="32"/>
    </location>
</feature>
<organism evidence="2 3">
    <name type="scientific">Clostridium thailandense</name>
    <dbReference type="NCBI Taxonomy" id="2794346"/>
    <lineage>
        <taxon>Bacteria</taxon>
        <taxon>Bacillati</taxon>
        <taxon>Bacillota</taxon>
        <taxon>Clostridia</taxon>
        <taxon>Eubacteriales</taxon>
        <taxon>Clostridiaceae</taxon>
        <taxon>Clostridium</taxon>
    </lineage>
</organism>
<comment type="caution">
    <text evidence="2">The sequence shown here is derived from an EMBL/GenBank/DDBJ whole genome shotgun (WGS) entry which is preliminary data.</text>
</comment>
<evidence type="ECO:0000313" key="3">
    <source>
        <dbReference type="Proteomes" id="UP000694308"/>
    </source>
</evidence>
<dbReference type="Pfam" id="PF02954">
    <property type="entry name" value="HTH_8"/>
    <property type="match status" value="1"/>
</dbReference>
<name>A0A949U128_9CLOT</name>